<dbReference type="Pfam" id="PF13263">
    <property type="entry name" value="PHP_C"/>
    <property type="match status" value="1"/>
</dbReference>
<evidence type="ECO:0000313" key="2">
    <source>
        <dbReference type="Proteomes" id="UP000823915"/>
    </source>
</evidence>
<protein>
    <recommendedName>
        <fullName evidence="3">PHP domain-containing protein</fullName>
    </recommendedName>
</protein>
<organism evidence="1 2">
    <name type="scientific">Candidatus Acutalibacter pullistercoris</name>
    <dbReference type="NCBI Taxonomy" id="2838418"/>
    <lineage>
        <taxon>Bacteria</taxon>
        <taxon>Bacillati</taxon>
        <taxon>Bacillota</taxon>
        <taxon>Clostridia</taxon>
        <taxon>Eubacteriales</taxon>
        <taxon>Acutalibacteraceae</taxon>
        <taxon>Acutalibacter</taxon>
    </lineage>
</organism>
<reference evidence="1" key="2">
    <citation type="submission" date="2021-04" db="EMBL/GenBank/DDBJ databases">
        <authorList>
            <person name="Gilroy R."/>
        </authorList>
    </citation>
    <scope>NUCLEOTIDE SEQUENCE</scope>
    <source>
        <strain evidence="1">1282</strain>
    </source>
</reference>
<reference evidence="1" key="1">
    <citation type="journal article" date="2021" name="PeerJ">
        <title>Extensive microbial diversity within the chicken gut microbiome revealed by metagenomics and culture.</title>
        <authorList>
            <person name="Gilroy R."/>
            <person name="Ravi A."/>
            <person name="Getino M."/>
            <person name="Pursley I."/>
            <person name="Horton D.L."/>
            <person name="Alikhan N.F."/>
            <person name="Baker D."/>
            <person name="Gharbi K."/>
            <person name="Hall N."/>
            <person name="Watson M."/>
            <person name="Adriaenssens E.M."/>
            <person name="Foster-Nyarko E."/>
            <person name="Jarju S."/>
            <person name="Secka A."/>
            <person name="Antonio M."/>
            <person name="Oren A."/>
            <person name="Chaudhuri R.R."/>
            <person name="La Ragione R."/>
            <person name="Hildebrand F."/>
            <person name="Pallen M.J."/>
        </authorList>
    </citation>
    <scope>NUCLEOTIDE SEQUENCE</scope>
    <source>
        <strain evidence="1">1282</strain>
    </source>
</reference>
<dbReference type="AlphaFoldDB" id="A0A9D2BZE3"/>
<evidence type="ECO:0000313" key="1">
    <source>
        <dbReference type="EMBL" id="HIY26033.1"/>
    </source>
</evidence>
<dbReference type="SUPFAM" id="SSF89550">
    <property type="entry name" value="PHP domain-like"/>
    <property type="match status" value="1"/>
</dbReference>
<sequence>MKLDFHTHGKLAKRLPFSTTYTDWLFGEAKDAGLSALCLTEHFNTLQFDELYAYLARKSRREGDTLVLPNGLRVFPGMETDIQEGGHILSIGPLEAILELNQRLAPYKQPGNFLPFAKLRDLFDQYSVLVGGAHPYREGGHIPQLPEEQLARLDFLDLNGKDLATDRQQAERLTKALGERLGKPVVSGSDTHQAVQYGCVWTEFAKDFSTVRELKEEMEAGRYAITVADNAAEKVKTATLLKRALKEIHALGGDYVAVLTGPEKDREHGPSYGERIAVRHKAVVVDYAPQAGNMAKELETAADEMSQKGWELASSSVTPGAKGILLFRKKGAE</sequence>
<proteinExistence type="predicted"/>
<evidence type="ECO:0008006" key="3">
    <source>
        <dbReference type="Google" id="ProtNLM"/>
    </source>
</evidence>
<name>A0A9D2BZE3_9FIRM</name>
<dbReference type="Gene3D" id="3.20.20.140">
    <property type="entry name" value="Metal-dependent hydrolases"/>
    <property type="match status" value="1"/>
</dbReference>
<gene>
    <name evidence="1" type="ORF">H9838_02530</name>
</gene>
<dbReference type="InterPro" id="IPR016195">
    <property type="entry name" value="Pol/histidinol_Pase-like"/>
</dbReference>
<accession>A0A9D2BZE3</accession>
<dbReference type="EMBL" id="DXDU01000039">
    <property type="protein sequence ID" value="HIY26033.1"/>
    <property type="molecule type" value="Genomic_DNA"/>
</dbReference>
<dbReference type="Proteomes" id="UP000823915">
    <property type="component" value="Unassembled WGS sequence"/>
</dbReference>
<comment type="caution">
    <text evidence="1">The sequence shown here is derived from an EMBL/GenBank/DDBJ whole genome shotgun (WGS) entry which is preliminary data.</text>
</comment>